<dbReference type="SUPFAM" id="SSF56300">
    <property type="entry name" value="Metallo-dependent phosphatases"/>
    <property type="match status" value="1"/>
</dbReference>
<proteinExistence type="predicted"/>
<dbReference type="Gene3D" id="3.60.21.10">
    <property type="match status" value="1"/>
</dbReference>
<reference evidence="2 3" key="2">
    <citation type="journal article" date="2016" name="Virology (Lond)">
        <title>Genomic characterization and comparison of seven Myoviridae bacteriophage infecting Bacillus thuringiensis.</title>
        <authorList>
            <person name="Sauder A.B."/>
            <person name="Quinn M.R."/>
            <person name="Brouillette A."/>
            <person name="Caruso S."/>
            <person name="Cresawn S."/>
            <person name="Erill I."/>
            <person name="Lewis L."/>
            <person name="Loesser-Casey K."/>
            <person name="Pate M."/>
            <person name="Scott C."/>
            <person name="Stockwell S."/>
            <person name="Temple L."/>
        </authorList>
    </citation>
    <scope>NUCLEOTIDE SEQUENCE [LARGE SCALE GENOMIC DNA]</scope>
</reference>
<evidence type="ECO:0000259" key="1">
    <source>
        <dbReference type="Pfam" id="PF00149"/>
    </source>
</evidence>
<feature type="domain" description="Calcineurin-like phosphoesterase" evidence="1">
    <location>
        <begin position="8"/>
        <end position="118"/>
    </location>
</feature>
<dbReference type="InterPro" id="IPR029052">
    <property type="entry name" value="Metallo-depent_PP-like"/>
</dbReference>
<dbReference type="InterPro" id="IPR004843">
    <property type="entry name" value="Calcineurin-like_PHP"/>
</dbReference>
<evidence type="ECO:0000313" key="3">
    <source>
        <dbReference type="Proteomes" id="UP000028561"/>
    </source>
</evidence>
<organism evidence="2 3">
    <name type="scientific">Bacillus phage Riley</name>
    <dbReference type="NCBI Taxonomy" id="1486662"/>
    <lineage>
        <taxon>Viruses</taxon>
        <taxon>Duplodnaviria</taxon>
        <taxon>Heunggongvirae</taxon>
        <taxon>Uroviricota</taxon>
        <taxon>Caudoviricetes</taxon>
        <taxon>Herelleviridae</taxon>
        <taxon>Bastillevirinae</taxon>
        <taxon>Bequatrovirus</taxon>
        <taxon>Bequatrovirus riley</taxon>
    </lineage>
</organism>
<dbReference type="RefSeq" id="YP_009055873.1">
    <property type="nucleotide sequence ID" value="NC_024788.1"/>
</dbReference>
<sequence>MKYIVTPNIYVTSDTHFGHRNIIEYENRPFKDVEDMNEKLIENWNKVVKPHDLVVHVGDLFLCGAKKAEEIAKRLNGRKILVKGNHDSFSKAKYAKMGFDLRNYLYLDDYLFSHYPLNPEMLRIAQLETDLYANIHGHVHGMTQGLDREVHICVCTEHTDYTPIPFWELKDLHNSDTYLERGEYKYAY</sequence>
<name>A0A075M065_9CAUD</name>
<accession>A0A075M065</accession>
<dbReference type="KEGG" id="vg:20283095"/>
<keyword evidence="3" id="KW-1185">Reference proteome</keyword>
<protein>
    <submittedName>
        <fullName evidence="2">Metallophophesterase</fullName>
    </submittedName>
</protein>
<dbReference type="EMBL" id="KJ489402">
    <property type="protein sequence ID" value="AIF71984.1"/>
    <property type="molecule type" value="Genomic_DNA"/>
</dbReference>
<dbReference type="GO" id="GO:0016787">
    <property type="term" value="F:hydrolase activity"/>
    <property type="evidence" value="ECO:0007669"/>
    <property type="project" value="InterPro"/>
</dbReference>
<dbReference type="Pfam" id="PF00149">
    <property type="entry name" value="Metallophos"/>
    <property type="match status" value="1"/>
</dbReference>
<evidence type="ECO:0000313" key="2">
    <source>
        <dbReference type="EMBL" id="AIF71984.1"/>
    </source>
</evidence>
<dbReference type="GeneID" id="20283095"/>
<reference evidence="3" key="1">
    <citation type="submission" date="2014-09" db="EMBL/GenBank/DDBJ databases">
        <title>Genomic characterization and comparison of seven Myoviridae bacteriophage infecting Bacillus thuringiensis.</title>
        <authorList>
            <person name="Sauder A.B."/>
            <person name="McKenzie Q.R."/>
            <person name="Temple L.M."/>
            <person name="Alexis B.K."/>
            <person name="Al-Atrache Z."/>
            <person name="Lewis L.O."/>
            <person name="Loesser-Casey K.E."/>
            <person name="Mitchell K.J."/>
        </authorList>
    </citation>
    <scope>NUCLEOTIDE SEQUENCE [LARGE SCALE GENOMIC DNA]</scope>
</reference>
<dbReference type="Proteomes" id="UP000028561">
    <property type="component" value="Segment"/>
</dbReference>